<dbReference type="GO" id="GO:0016020">
    <property type="term" value="C:membrane"/>
    <property type="evidence" value="ECO:0007669"/>
    <property type="project" value="UniProtKB-SubCell"/>
</dbReference>
<keyword evidence="13 17" id="KW-0472">Membrane</keyword>
<keyword evidence="8" id="KW-0677">Repeat</keyword>
<feature type="transmembrane region" description="Helical" evidence="17">
    <location>
        <begin position="330"/>
        <end position="363"/>
    </location>
</feature>
<evidence type="ECO:0000256" key="16">
    <source>
        <dbReference type="SAM" id="MobiDB-lite"/>
    </source>
</evidence>
<feature type="domain" description="RING-type" evidence="19">
    <location>
        <begin position="103"/>
        <end position="320"/>
    </location>
</feature>
<dbReference type="InterPro" id="IPR002867">
    <property type="entry name" value="IBR_dom"/>
</dbReference>
<dbReference type="PANTHER" id="PTHR11685">
    <property type="entry name" value="RBR FAMILY RING FINGER AND IBR DOMAIN-CONTAINING"/>
    <property type="match status" value="1"/>
</dbReference>
<comment type="pathway">
    <text evidence="3">Protein modification; protein ubiquitination.</text>
</comment>
<keyword evidence="5" id="KW-0808">Transferase</keyword>
<dbReference type="Pfam" id="PF22191">
    <property type="entry name" value="IBR_1"/>
    <property type="match status" value="1"/>
</dbReference>
<dbReference type="PROSITE" id="PS50089">
    <property type="entry name" value="ZF_RING_2"/>
    <property type="match status" value="1"/>
</dbReference>
<dbReference type="InterPro" id="IPR001841">
    <property type="entry name" value="Znf_RING"/>
</dbReference>
<evidence type="ECO:0000256" key="7">
    <source>
        <dbReference type="ARBA" id="ARBA00022723"/>
    </source>
</evidence>
<evidence type="ECO:0000256" key="15">
    <source>
        <dbReference type="PROSITE-ProRule" id="PRU00175"/>
    </source>
</evidence>
<evidence type="ECO:0000259" key="19">
    <source>
        <dbReference type="PROSITE" id="PS51873"/>
    </source>
</evidence>
<dbReference type="GO" id="GO:0008270">
    <property type="term" value="F:zinc ion binding"/>
    <property type="evidence" value="ECO:0007669"/>
    <property type="project" value="UniProtKB-KW"/>
</dbReference>
<dbReference type="FunFam" id="3.30.40.10:FF:000424">
    <property type="entry name" value="RBR-type E3 ubiquitin transferase"/>
    <property type="match status" value="1"/>
</dbReference>
<protein>
    <recommendedName>
        <fullName evidence="4">RBR-type E3 ubiquitin transferase</fullName>
        <ecNumber evidence="4">2.3.2.31</ecNumber>
    </recommendedName>
</protein>
<evidence type="ECO:0000256" key="2">
    <source>
        <dbReference type="ARBA" id="ARBA00004141"/>
    </source>
</evidence>
<evidence type="ECO:0000256" key="6">
    <source>
        <dbReference type="ARBA" id="ARBA00022692"/>
    </source>
</evidence>
<evidence type="ECO:0000259" key="18">
    <source>
        <dbReference type="PROSITE" id="PS50089"/>
    </source>
</evidence>
<evidence type="ECO:0000256" key="14">
    <source>
        <dbReference type="ARBA" id="ARBA00061087"/>
    </source>
</evidence>
<evidence type="ECO:0000256" key="1">
    <source>
        <dbReference type="ARBA" id="ARBA00001798"/>
    </source>
</evidence>
<dbReference type="FunFam" id="2.20.25.20:FF:000004">
    <property type="entry name" value="RBR-type E3 ubiquitin transferase"/>
    <property type="match status" value="1"/>
</dbReference>
<dbReference type="SMART" id="SM00647">
    <property type="entry name" value="IBR"/>
    <property type="match status" value="2"/>
</dbReference>
<dbReference type="Pfam" id="PF01485">
    <property type="entry name" value="IBR"/>
    <property type="match status" value="1"/>
</dbReference>
<comment type="caution">
    <text evidence="20">The sequence shown here is derived from an EMBL/GenBank/DDBJ whole genome shotgun (WGS) entry which is preliminary data.</text>
</comment>
<dbReference type="Proteomes" id="UP001168821">
    <property type="component" value="Unassembled WGS sequence"/>
</dbReference>
<evidence type="ECO:0000256" key="8">
    <source>
        <dbReference type="ARBA" id="ARBA00022737"/>
    </source>
</evidence>
<dbReference type="PROSITE" id="PS51873">
    <property type="entry name" value="TRIAD"/>
    <property type="match status" value="1"/>
</dbReference>
<dbReference type="Gene3D" id="3.30.40.10">
    <property type="entry name" value="Zinc/RING finger domain, C3HC4 (zinc finger)"/>
    <property type="match status" value="1"/>
</dbReference>
<dbReference type="Gene3D" id="2.20.25.20">
    <property type="match status" value="1"/>
</dbReference>
<feature type="region of interest" description="Disordered" evidence="16">
    <location>
        <begin position="41"/>
        <end position="75"/>
    </location>
</feature>
<evidence type="ECO:0000313" key="21">
    <source>
        <dbReference type="Proteomes" id="UP001168821"/>
    </source>
</evidence>
<evidence type="ECO:0000256" key="9">
    <source>
        <dbReference type="ARBA" id="ARBA00022771"/>
    </source>
</evidence>
<keyword evidence="10" id="KW-0833">Ubl conjugation pathway</keyword>
<comment type="subcellular location">
    <subcellularLocation>
        <location evidence="2">Membrane</location>
        <topology evidence="2">Multi-pass membrane protein</topology>
    </subcellularLocation>
</comment>
<dbReference type="InterPro" id="IPR044066">
    <property type="entry name" value="TRIAD_supradom"/>
</dbReference>
<name>A0AA38M2A1_9CUCU</name>
<gene>
    <name evidence="20" type="ORF">Zmor_027667</name>
</gene>
<dbReference type="GO" id="GO:0016567">
    <property type="term" value="P:protein ubiquitination"/>
    <property type="evidence" value="ECO:0007669"/>
    <property type="project" value="InterPro"/>
</dbReference>
<evidence type="ECO:0000256" key="11">
    <source>
        <dbReference type="ARBA" id="ARBA00022833"/>
    </source>
</evidence>
<evidence type="ECO:0000256" key="17">
    <source>
        <dbReference type="SAM" id="Phobius"/>
    </source>
</evidence>
<dbReference type="AlphaFoldDB" id="A0AA38M2A1"/>
<evidence type="ECO:0000256" key="13">
    <source>
        <dbReference type="ARBA" id="ARBA00023136"/>
    </source>
</evidence>
<keyword evidence="11" id="KW-0862">Zinc</keyword>
<dbReference type="GO" id="GO:0061630">
    <property type="term" value="F:ubiquitin protein ligase activity"/>
    <property type="evidence" value="ECO:0007669"/>
    <property type="project" value="UniProtKB-EC"/>
</dbReference>
<organism evidence="20 21">
    <name type="scientific">Zophobas morio</name>
    <dbReference type="NCBI Taxonomy" id="2755281"/>
    <lineage>
        <taxon>Eukaryota</taxon>
        <taxon>Metazoa</taxon>
        <taxon>Ecdysozoa</taxon>
        <taxon>Arthropoda</taxon>
        <taxon>Hexapoda</taxon>
        <taxon>Insecta</taxon>
        <taxon>Pterygota</taxon>
        <taxon>Neoptera</taxon>
        <taxon>Endopterygota</taxon>
        <taxon>Coleoptera</taxon>
        <taxon>Polyphaga</taxon>
        <taxon>Cucujiformia</taxon>
        <taxon>Tenebrionidae</taxon>
        <taxon>Zophobas</taxon>
    </lineage>
</organism>
<proteinExistence type="inferred from homology"/>
<evidence type="ECO:0000256" key="12">
    <source>
        <dbReference type="ARBA" id="ARBA00022989"/>
    </source>
</evidence>
<dbReference type="InterPro" id="IPR031127">
    <property type="entry name" value="E3_UB_ligase_RBR"/>
</dbReference>
<evidence type="ECO:0000256" key="4">
    <source>
        <dbReference type="ARBA" id="ARBA00012251"/>
    </source>
</evidence>
<evidence type="ECO:0000256" key="3">
    <source>
        <dbReference type="ARBA" id="ARBA00004906"/>
    </source>
</evidence>
<evidence type="ECO:0000256" key="5">
    <source>
        <dbReference type="ARBA" id="ARBA00022679"/>
    </source>
</evidence>
<comment type="similarity">
    <text evidence="14">Belongs to the RBR family. RNF19 subfamily.</text>
</comment>
<dbReference type="EC" id="2.3.2.31" evidence="4"/>
<reference evidence="20" key="1">
    <citation type="journal article" date="2023" name="G3 (Bethesda)">
        <title>Whole genome assemblies of Zophobas morio and Tenebrio molitor.</title>
        <authorList>
            <person name="Kaur S."/>
            <person name="Stinson S.A."/>
            <person name="diCenzo G.C."/>
        </authorList>
    </citation>
    <scope>NUCLEOTIDE SEQUENCE</scope>
    <source>
        <strain evidence="20">QUZm001</strain>
    </source>
</reference>
<keyword evidence="6 17" id="KW-0812">Transmembrane</keyword>
<accession>A0AA38M2A1</accession>
<dbReference type="FunFam" id="1.20.120.1750:FF:000001">
    <property type="entry name" value="RBR-type E3 ubiquitin transferase"/>
    <property type="match status" value="1"/>
</dbReference>
<dbReference type="EMBL" id="JALNTZ010000009">
    <property type="protein sequence ID" value="KAJ3641150.1"/>
    <property type="molecule type" value="Genomic_DNA"/>
</dbReference>
<keyword evidence="7" id="KW-0479">Metal-binding</keyword>
<keyword evidence="12 17" id="KW-1133">Transmembrane helix</keyword>
<comment type="catalytic activity">
    <reaction evidence="1">
        <text>[E2 ubiquitin-conjugating enzyme]-S-ubiquitinyl-L-cysteine + [acceptor protein]-L-lysine = [E2 ubiquitin-conjugating enzyme]-L-cysteine + [acceptor protein]-N(6)-ubiquitinyl-L-lysine.</text>
        <dbReference type="EC" id="2.3.2.31"/>
    </reaction>
</comment>
<dbReference type="CDD" id="cd20355">
    <property type="entry name" value="Rcat_RBR_RNF19"/>
    <property type="match status" value="1"/>
</dbReference>
<dbReference type="CDD" id="cd20338">
    <property type="entry name" value="BRcat_RBR_RNF19"/>
    <property type="match status" value="1"/>
</dbReference>
<evidence type="ECO:0000256" key="10">
    <source>
        <dbReference type="ARBA" id="ARBA00022786"/>
    </source>
</evidence>
<dbReference type="SUPFAM" id="SSF57850">
    <property type="entry name" value="RING/U-box"/>
    <property type="match status" value="3"/>
</dbReference>
<dbReference type="InterPro" id="IPR013083">
    <property type="entry name" value="Znf_RING/FYVE/PHD"/>
</dbReference>
<evidence type="ECO:0000313" key="20">
    <source>
        <dbReference type="EMBL" id="KAJ3641150.1"/>
    </source>
</evidence>
<keyword evidence="21" id="KW-1185">Reference proteome</keyword>
<feature type="domain" description="RING-type" evidence="18">
    <location>
        <begin position="107"/>
        <end position="155"/>
    </location>
</feature>
<dbReference type="Gene3D" id="1.20.120.1750">
    <property type="match status" value="1"/>
</dbReference>
<sequence>MRSSLDSDVTPCVAGQRKKRFANRWSLRHLIYSSPILNRRRSQNASGSSKAHRSHSGKDTTDARLGGSSKDIDRGAPHHVEIHQATSRTSVFTTSTKSGEVALSMECPLCFAELTAEEFWELAGCGHRACVPCLQQYLRVEITESRVCISCPECSEPMHPNEIRSIIDDAALFEKYEDFMVRRVLAVEPDTRWCPAPDCGFAVIASECASCPKLKCLRPGCDSYFCYHCKAEWHPNQTCDSARAQRSPNIRSSSITYSQDSQHRDDIKPCPRCQVLIVKMDDGSCNHMMCAVCGAEFCWLCMKEISDLHYLSPSGCTFWGKKPWSRKKKILWQLGTLVGAPVGIALVAGITVPAMIIGIPVWVGRKLYTRYKTANKHKRNAAIVGGVIASVSKQRSIISPSPDPAFFWRRNVFSVCQKKALQTNFRHGGRLYRSTHTAHEVIQEDKEWILTYCLFGKRVVVLHGDNAELEPGLAAKSCKFDLKGCEIRNPLTPGGFGGAFLHFGGEYCDGRVNFRCVIRRRIDFILSWK</sequence>
<keyword evidence="9 15" id="KW-0863">Zinc-finger</keyword>